<dbReference type="PANTHER" id="PTHR22935">
    <property type="entry name" value="PENICILLIN-BINDING PROTEIN"/>
    <property type="match status" value="1"/>
</dbReference>
<evidence type="ECO:0000313" key="5">
    <source>
        <dbReference type="Proteomes" id="UP000772434"/>
    </source>
</evidence>
<protein>
    <submittedName>
        <fullName evidence="4">Beta-lactamase/transpeptidase-like protein</fullName>
    </submittedName>
</protein>
<dbReference type="Pfam" id="PF00144">
    <property type="entry name" value="Beta-lactamase"/>
    <property type="match status" value="1"/>
</dbReference>
<dbReference type="Pfam" id="PF26335">
    <property type="entry name" value="ARB_00930_C"/>
    <property type="match status" value="1"/>
</dbReference>
<sequence length="643" mass="69348">MWSCWKHSQSTVCTLAPAYLLPQWVVLFQRYKKLYMSSCYLYNFSSYCLFSIIFSAKFMVRLASFSLLGVSAGLLSFTITAHAAITTTNCPLQGADFPPLLNASAAFLRLLDDYTSSENTSFGLLNMSANAVSINIFTAHDNESLFQYHSTPAFIQDGAYGVTQVNADTIYRLGSVSKLFTVYTFLIEAGDMAFNTPITKYVPELKTAVVQNATDEVSWDDITIGELASHMAGIGRDSTFGDISPDGLPLTEFGFPATPASDIPTCGATPDQAPCSRAEFFERFKQRHPVYATSTTPIYSNAAFQILSYALESITNKTFESMISEDMFDALSMSSTSLSTPNISLGVIPNDPATSWWSIDTGDEAAAGGIYSSSNDLAKAGRAILTSQLLPPPLTRRWLKPASHTSALTNSVGHPWEIIRLQYPPRIIDLYTKEGDLGQYAANFVLSPDHNFGFSVLAAGESSVDAANTLAELVVQSFMPAVEAASRAEAASAFSGTYTSSKMNSTITISTDDTGRPGLGVTQWISNGTNFFDAYGMLQGATADQTVSVRLYPNGLNAGNTGKITFRAVLELFPAIVDGGLANEACVTWTGVDGIVVGNVAIDDFLFVIDEETGSAVSVEPRVLRVVLERSMMRRGGNLAGYS</sequence>
<keyword evidence="5" id="KW-1185">Reference proteome</keyword>
<dbReference type="EMBL" id="JADNRY010000007">
    <property type="protein sequence ID" value="KAF9076286.1"/>
    <property type="molecule type" value="Genomic_DNA"/>
</dbReference>
<keyword evidence="1" id="KW-0472">Membrane</keyword>
<name>A0A9P5Q6Z5_9AGAR</name>
<evidence type="ECO:0000259" key="3">
    <source>
        <dbReference type="Pfam" id="PF26335"/>
    </source>
</evidence>
<keyword evidence="1" id="KW-1133">Transmembrane helix</keyword>
<dbReference type="InterPro" id="IPR012338">
    <property type="entry name" value="Beta-lactam/transpept-like"/>
</dbReference>
<evidence type="ECO:0000259" key="2">
    <source>
        <dbReference type="Pfam" id="PF00144"/>
    </source>
</evidence>
<organism evidence="4 5">
    <name type="scientific">Rhodocollybia butyracea</name>
    <dbReference type="NCBI Taxonomy" id="206335"/>
    <lineage>
        <taxon>Eukaryota</taxon>
        <taxon>Fungi</taxon>
        <taxon>Dikarya</taxon>
        <taxon>Basidiomycota</taxon>
        <taxon>Agaricomycotina</taxon>
        <taxon>Agaricomycetes</taxon>
        <taxon>Agaricomycetidae</taxon>
        <taxon>Agaricales</taxon>
        <taxon>Marasmiineae</taxon>
        <taxon>Omphalotaceae</taxon>
        <taxon>Rhodocollybia</taxon>
    </lineage>
</organism>
<dbReference type="InterPro" id="IPR001466">
    <property type="entry name" value="Beta-lactam-related"/>
</dbReference>
<dbReference type="InterPro" id="IPR051478">
    <property type="entry name" value="Beta-lactamase-like_AB/R"/>
</dbReference>
<accession>A0A9P5Q6Z5</accession>
<dbReference type="InterPro" id="IPR058664">
    <property type="entry name" value="ARB_00930-like_C"/>
</dbReference>
<dbReference type="SUPFAM" id="SSF56601">
    <property type="entry name" value="beta-lactamase/transpeptidase-like"/>
    <property type="match status" value="1"/>
</dbReference>
<dbReference type="PANTHER" id="PTHR22935:SF97">
    <property type="entry name" value="BETA-LACTAMASE-RELATED DOMAIN-CONTAINING PROTEIN"/>
    <property type="match status" value="1"/>
</dbReference>
<gene>
    <name evidence="4" type="ORF">BDP27DRAFT_1314187</name>
</gene>
<feature type="transmembrane region" description="Helical" evidence="1">
    <location>
        <begin position="67"/>
        <end position="85"/>
    </location>
</feature>
<reference evidence="4" key="1">
    <citation type="submission" date="2020-11" db="EMBL/GenBank/DDBJ databases">
        <authorList>
            <consortium name="DOE Joint Genome Institute"/>
            <person name="Ahrendt S."/>
            <person name="Riley R."/>
            <person name="Andreopoulos W."/>
            <person name="Labutti K."/>
            <person name="Pangilinan J."/>
            <person name="Ruiz-Duenas F.J."/>
            <person name="Barrasa J.M."/>
            <person name="Sanchez-Garcia M."/>
            <person name="Camarero S."/>
            <person name="Miyauchi S."/>
            <person name="Serrano A."/>
            <person name="Linde D."/>
            <person name="Babiker R."/>
            <person name="Drula E."/>
            <person name="Ayuso-Fernandez I."/>
            <person name="Pacheco R."/>
            <person name="Padilla G."/>
            <person name="Ferreira P."/>
            <person name="Barriuso J."/>
            <person name="Kellner H."/>
            <person name="Castanera R."/>
            <person name="Alfaro M."/>
            <person name="Ramirez L."/>
            <person name="Pisabarro A.G."/>
            <person name="Kuo A."/>
            <person name="Tritt A."/>
            <person name="Lipzen A."/>
            <person name="He G."/>
            <person name="Yan M."/>
            <person name="Ng V."/>
            <person name="Cullen D."/>
            <person name="Martin F."/>
            <person name="Rosso M.-N."/>
            <person name="Henrissat B."/>
            <person name="Hibbett D."/>
            <person name="Martinez A.T."/>
            <person name="Grigoriev I.V."/>
        </authorList>
    </citation>
    <scope>NUCLEOTIDE SEQUENCE</scope>
    <source>
        <strain evidence="4">AH 40177</strain>
    </source>
</reference>
<dbReference type="Gene3D" id="3.40.710.10">
    <property type="entry name" value="DD-peptidase/beta-lactamase superfamily"/>
    <property type="match status" value="1"/>
</dbReference>
<feature type="domain" description="Beta-lactamase-like ARB-00930-like C-terminal" evidence="3">
    <location>
        <begin position="487"/>
        <end position="631"/>
    </location>
</feature>
<keyword evidence="1" id="KW-0812">Transmembrane</keyword>
<dbReference type="AlphaFoldDB" id="A0A9P5Q6Z5"/>
<dbReference type="OrthoDB" id="428260at2759"/>
<comment type="caution">
    <text evidence="4">The sequence shown here is derived from an EMBL/GenBank/DDBJ whole genome shotgun (WGS) entry which is preliminary data.</text>
</comment>
<evidence type="ECO:0000313" key="4">
    <source>
        <dbReference type="EMBL" id="KAF9076286.1"/>
    </source>
</evidence>
<dbReference type="Proteomes" id="UP000772434">
    <property type="component" value="Unassembled WGS sequence"/>
</dbReference>
<feature type="transmembrane region" description="Helical" evidence="1">
    <location>
        <begin position="40"/>
        <end position="60"/>
    </location>
</feature>
<feature type="domain" description="Beta-lactamase-related" evidence="2">
    <location>
        <begin position="160"/>
        <end position="471"/>
    </location>
</feature>
<proteinExistence type="predicted"/>
<evidence type="ECO:0000256" key="1">
    <source>
        <dbReference type="SAM" id="Phobius"/>
    </source>
</evidence>